<feature type="transmembrane region" description="Helical" evidence="1">
    <location>
        <begin position="32"/>
        <end position="48"/>
    </location>
</feature>
<keyword evidence="4" id="KW-1185">Reference proteome</keyword>
<reference evidence="3 4" key="1">
    <citation type="submission" date="2014-04" db="EMBL/GenBank/DDBJ databases">
        <title>Draft genome sequence of Pantoea beijingensis strain LMG 27579, an emerging pathogen to Pleurotus eryngii with potential industrial application.</title>
        <authorList>
            <person name="Xu F."/>
            <person name="Liu Y."/>
            <person name="Wang S."/>
            <person name="Yin Y."/>
            <person name="Ma Y."/>
            <person name="Zhao S."/>
            <person name="Rong C."/>
        </authorList>
    </citation>
    <scope>NUCLEOTIDE SEQUENCE [LARGE SCALE GENOMIC DNA]</scope>
    <source>
        <strain evidence="3 4">LMG 27579</strain>
    </source>
</reference>
<evidence type="ECO:0000313" key="3">
    <source>
        <dbReference type="EMBL" id="RWR03308.1"/>
    </source>
</evidence>
<dbReference type="AlphaFoldDB" id="A0A443IGX8"/>
<dbReference type="Pfam" id="PF01478">
    <property type="entry name" value="Peptidase_A24"/>
    <property type="match status" value="1"/>
</dbReference>
<sequence>MHSLQVINFIAVCGLLFFVSCSDILHRIIPNRILFFLAPLVCTLALLSDRMPNLLLFVSTLLAGFLLFALKVFGAGDIKLVSTLALACTPTLMGEFLMLMVISGGVVALGGCVFFFKNVKNNGVPYGVAISFAFILTFAMDVIFI</sequence>
<evidence type="ECO:0000256" key="1">
    <source>
        <dbReference type="SAM" id="Phobius"/>
    </source>
</evidence>
<proteinExistence type="predicted"/>
<evidence type="ECO:0000259" key="2">
    <source>
        <dbReference type="Pfam" id="PF01478"/>
    </source>
</evidence>
<dbReference type="EMBL" id="JMEE01000002">
    <property type="protein sequence ID" value="RWR03308.1"/>
    <property type="molecule type" value="Genomic_DNA"/>
</dbReference>
<accession>A0A443IGX8</accession>
<keyword evidence="1" id="KW-0472">Membrane</keyword>
<comment type="caution">
    <text evidence="3">The sequence shown here is derived from an EMBL/GenBank/DDBJ whole genome shotgun (WGS) entry which is preliminary data.</text>
</comment>
<dbReference type="Proteomes" id="UP000288794">
    <property type="component" value="Unassembled WGS sequence"/>
</dbReference>
<feature type="transmembrane region" description="Helical" evidence="1">
    <location>
        <begin position="6"/>
        <end position="25"/>
    </location>
</feature>
<feature type="transmembrane region" description="Helical" evidence="1">
    <location>
        <begin position="96"/>
        <end position="117"/>
    </location>
</feature>
<gene>
    <name evidence="3" type="ORF">ED28_03150</name>
</gene>
<name>A0A443IGX8_9GAMM</name>
<evidence type="ECO:0000313" key="4">
    <source>
        <dbReference type="Proteomes" id="UP000288794"/>
    </source>
</evidence>
<feature type="transmembrane region" description="Helical" evidence="1">
    <location>
        <begin position="54"/>
        <end position="75"/>
    </location>
</feature>
<feature type="transmembrane region" description="Helical" evidence="1">
    <location>
        <begin position="123"/>
        <end position="144"/>
    </location>
</feature>
<protein>
    <recommendedName>
        <fullName evidence="2">Prepilin type IV endopeptidase peptidase domain-containing protein</fullName>
    </recommendedName>
</protein>
<dbReference type="GO" id="GO:0004190">
    <property type="term" value="F:aspartic-type endopeptidase activity"/>
    <property type="evidence" value="ECO:0007669"/>
    <property type="project" value="InterPro"/>
</dbReference>
<keyword evidence="1" id="KW-1133">Transmembrane helix</keyword>
<dbReference type="GO" id="GO:0016020">
    <property type="term" value="C:membrane"/>
    <property type="evidence" value="ECO:0007669"/>
    <property type="project" value="InterPro"/>
</dbReference>
<dbReference type="Gene3D" id="1.20.120.1220">
    <property type="match status" value="1"/>
</dbReference>
<feature type="domain" description="Prepilin type IV endopeptidase peptidase" evidence="2">
    <location>
        <begin position="11"/>
        <end position="109"/>
    </location>
</feature>
<keyword evidence="1" id="KW-0812">Transmembrane</keyword>
<dbReference type="InterPro" id="IPR000045">
    <property type="entry name" value="Prepilin_IV_endopep_pep"/>
</dbReference>
<organism evidence="3 4">
    <name type="scientific">[Pantoea] beijingensis</name>
    <dbReference type="NCBI Taxonomy" id="1324864"/>
    <lineage>
        <taxon>Bacteria</taxon>
        <taxon>Pseudomonadati</taxon>
        <taxon>Pseudomonadota</taxon>
        <taxon>Gammaproteobacteria</taxon>
        <taxon>Enterobacterales</taxon>
        <taxon>Erwiniaceae</taxon>
        <taxon>Erwinia</taxon>
    </lineage>
</organism>
<dbReference type="RefSeq" id="WP_128175154.1">
    <property type="nucleotide sequence ID" value="NZ_CP071409.1"/>
</dbReference>